<dbReference type="SMART" id="SM00761">
    <property type="entry name" value="HDAC_interact"/>
    <property type="match status" value="1"/>
</dbReference>
<evidence type="ECO:0000259" key="8">
    <source>
        <dbReference type="SMART" id="SM00761"/>
    </source>
</evidence>
<gene>
    <name evidence="9" type="ORF">NMOB1V02_LOCUS3040</name>
</gene>
<dbReference type="PROSITE" id="PS51477">
    <property type="entry name" value="PAH"/>
    <property type="match status" value="3"/>
</dbReference>
<evidence type="ECO:0000256" key="2">
    <source>
        <dbReference type="ARBA" id="ARBA00022491"/>
    </source>
</evidence>
<evidence type="ECO:0000256" key="5">
    <source>
        <dbReference type="ARBA" id="ARBA00023242"/>
    </source>
</evidence>
<accession>A0A7R9BIL6</accession>
<evidence type="ECO:0000256" key="3">
    <source>
        <dbReference type="ARBA" id="ARBA00022553"/>
    </source>
</evidence>
<evidence type="ECO:0000256" key="6">
    <source>
        <dbReference type="PROSITE-ProRule" id="PRU00810"/>
    </source>
</evidence>
<proteinExistence type="predicted"/>
<keyword evidence="10" id="KW-1185">Reference proteome</keyword>
<evidence type="ECO:0000313" key="9">
    <source>
        <dbReference type="EMBL" id="CAD7275240.1"/>
    </source>
</evidence>
<feature type="compositionally biased region" description="Polar residues" evidence="7">
    <location>
        <begin position="730"/>
        <end position="742"/>
    </location>
</feature>
<dbReference type="SUPFAM" id="SSF47762">
    <property type="entry name" value="PAH2 domain"/>
    <property type="match status" value="3"/>
</dbReference>
<dbReference type="Pfam" id="PF08295">
    <property type="entry name" value="Sin3_corepress"/>
    <property type="match status" value="1"/>
</dbReference>
<dbReference type="InterPro" id="IPR013194">
    <property type="entry name" value="HDAC_interact_dom"/>
</dbReference>
<dbReference type="Pfam" id="PF02671">
    <property type="entry name" value="PAH"/>
    <property type="match status" value="2"/>
</dbReference>
<dbReference type="GO" id="GO:0000122">
    <property type="term" value="P:negative regulation of transcription by RNA polymerase II"/>
    <property type="evidence" value="ECO:0007669"/>
    <property type="project" value="TreeGrafter"/>
</dbReference>
<evidence type="ECO:0000256" key="7">
    <source>
        <dbReference type="SAM" id="MobiDB-lite"/>
    </source>
</evidence>
<keyword evidence="4" id="KW-0832">Ubl conjugation</keyword>
<dbReference type="Gene3D" id="1.20.1160.11">
    <property type="entry name" value="Paired amphipathic helix"/>
    <property type="match status" value="3"/>
</dbReference>
<dbReference type="FunFam" id="1.20.1160.11:FF:000005">
    <property type="entry name" value="SIN3 transcription regulator family member B"/>
    <property type="match status" value="1"/>
</dbReference>
<name>A0A7R9BIL6_9CRUS</name>
<dbReference type="GO" id="GO:0003714">
    <property type="term" value="F:transcription corepressor activity"/>
    <property type="evidence" value="ECO:0007669"/>
    <property type="project" value="InterPro"/>
</dbReference>
<evidence type="ECO:0000256" key="4">
    <source>
        <dbReference type="ARBA" id="ARBA00022843"/>
    </source>
</evidence>
<sequence length="1035" mass="113013">MVPSFIEVSYVLPTQEFVDKPLRALWNWLHFREPAENETLLRIVKVRSEAAMKRQPVATVVAATSTSSSTSAPLNPATSVTATGAGPPTTIVVAPTLGASCSPLPTKTRPVTVRPRFSAPIPQVSHFAQRAAVNQVPAAFTVSPRAVVDVAFQNKDGPIVRPVLRRVEGSAGQNTPVFVSVAGTVVAGKVSPAVQFPTGGFPTRPPSNSLVLTDQLNDVSTEVTYDTGYGACTPGKLGDDSRPTVSVTPSTQLVPSIPNQQVQRLKVEDALSYLDKVKYKFSNDPGVYNNFLDIMKEFKSQTLSTPGVIKRVSSLFEDHPELIVGFNTFLPPGYKIEIATIETVSFLNRFSAGFLPMKRIACMWGLPYVLESVRYLAPRDPPSAASVMMTPSSPHLARQAYFSTSLVTPVSVADANTMLTLKSSLPMTDPMTKQSPPITHTLVTTVASSPVSVSVSTGAVMTACSASVTLSSPSVHSATVVVVSSSSNNSSAVPAVLPVLTSSSTQSNEIGTANSVPQVEFDHAISYVNKIKVLRFNNRPEIYKQFLEILHSYQKDQKETRNACQGPAGLLSFPSRGMNAASKLSEAEVYAKVKKLFENQDDLLHEFSQFLPEATGINSSLTTKMLNDHGSLNKLGGSSMIQTVHSMATSIPPPGLLTTSVASINQDSSKLPPLSNMPRAKPSFSQNSVVLIQSSHQGFLNHQSGASVQRKPVEQVLSSPMIGTKRAAPTVTNGGQSVSLNGQPPAKKVRMSAGRPGHLAATAKFSSFREFSFFNQVKKTLGDSTKYQIFLRLVALYNFEVVSKVDLLGSFQELLGDNPELLKFVKNFVKHPKNWPSVACAEGTKKHSTRDKTPIRHSVEDAPSVELEAGIKSADEPAVAKVTPKIEGPGIWMNGRSTRYSERDLDFSNARRLGASYCEVPKERQRAENFSNYTPLCREVLNHEWVSFPSWSEDSTFVSMRKTQYEEYIYRCEDERYELDMLIETNKRAIDHFERILENVHKMSPEERSGYCLDPSLGDRIPALLRKAIERYPIH</sequence>
<evidence type="ECO:0000313" key="10">
    <source>
        <dbReference type="Proteomes" id="UP000678499"/>
    </source>
</evidence>
<dbReference type="PANTHER" id="PTHR12346:SF0">
    <property type="entry name" value="SIN3A, ISOFORM G"/>
    <property type="match status" value="1"/>
</dbReference>
<dbReference type="AlphaFoldDB" id="A0A7R9BIL6"/>
<organism evidence="9">
    <name type="scientific">Notodromas monacha</name>
    <dbReference type="NCBI Taxonomy" id="399045"/>
    <lineage>
        <taxon>Eukaryota</taxon>
        <taxon>Metazoa</taxon>
        <taxon>Ecdysozoa</taxon>
        <taxon>Arthropoda</taxon>
        <taxon>Crustacea</taxon>
        <taxon>Oligostraca</taxon>
        <taxon>Ostracoda</taxon>
        <taxon>Podocopa</taxon>
        <taxon>Podocopida</taxon>
        <taxon>Cypridocopina</taxon>
        <taxon>Cypridoidea</taxon>
        <taxon>Cyprididae</taxon>
        <taxon>Notodromas</taxon>
    </lineage>
</organism>
<feature type="region of interest" description="Disordered" evidence="7">
    <location>
        <begin position="727"/>
        <end position="751"/>
    </location>
</feature>
<dbReference type="InterPro" id="IPR039774">
    <property type="entry name" value="Sin3-like"/>
</dbReference>
<dbReference type="EMBL" id="OA882416">
    <property type="protein sequence ID" value="CAD7275240.1"/>
    <property type="molecule type" value="Genomic_DNA"/>
</dbReference>
<dbReference type="OrthoDB" id="6382148at2759"/>
<keyword evidence="5 6" id="KW-0539">Nucleus</keyword>
<dbReference type="GO" id="GO:0070822">
    <property type="term" value="C:Sin3-type complex"/>
    <property type="evidence" value="ECO:0007669"/>
    <property type="project" value="TreeGrafter"/>
</dbReference>
<protein>
    <recommendedName>
        <fullName evidence="8">Histone deacetylase interacting domain-containing protein</fullName>
    </recommendedName>
</protein>
<feature type="domain" description="Histone deacetylase interacting" evidence="8">
    <location>
        <begin position="909"/>
        <end position="1010"/>
    </location>
</feature>
<evidence type="ECO:0000256" key="1">
    <source>
        <dbReference type="ARBA" id="ARBA00004123"/>
    </source>
</evidence>
<dbReference type="InterPro" id="IPR036600">
    <property type="entry name" value="PAH_sf"/>
</dbReference>
<comment type="subcellular location">
    <subcellularLocation>
        <location evidence="1 6">Nucleus</location>
    </subcellularLocation>
</comment>
<keyword evidence="3" id="KW-0597">Phosphoprotein</keyword>
<dbReference type="FunFam" id="1.20.1160.11:FF:000001">
    <property type="entry name" value="Paired amphipathic helix protein Sin3"/>
    <property type="match status" value="1"/>
</dbReference>
<keyword evidence="2" id="KW-0678">Repressor</keyword>
<dbReference type="PANTHER" id="PTHR12346">
    <property type="entry name" value="SIN3B-RELATED"/>
    <property type="match status" value="1"/>
</dbReference>
<dbReference type="InterPro" id="IPR003822">
    <property type="entry name" value="PAH"/>
</dbReference>
<dbReference type="Proteomes" id="UP000678499">
    <property type="component" value="Unassembled WGS sequence"/>
</dbReference>
<dbReference type="EMBL" id="CAJPEX010000379">
    <property type="protein sequence ID" value="CAG0915392.1"/>
    <property type="molecule type" value="Genomic_DNA"/>
</dbReference>
<reference evidence="9" key="1">
    <citation type="submission" date="2020-11" db="EMBL/GenBank/DDBJ databases">
        <authorList>
            <person name="Tran Van P."/>
        </authorList>
    </citation>
    <scope>NUCLEOTIDE SEQUENCE</scope>
</reference>